<sequence>MVRKKGTDSAGGESSKSHDTGVGSGRGSQGPPQQLGRGEGGGGYSVGGRGWVPQLQQPSRGGYGAGGPFEYQSRGRGGPSQRRGYRGVRGHGGYGRG</sequence>
<proteinExistence type="predicted"/>
<dbReference type="Proteomes" id="UP000239757">
    <property type="component" value="Unassembled WGS sequence"/>
</dbReference>
<protein>
    <submittedName>
        <fullName evidence="2">Uncharacterized protein</fullName>
    </submittedName>
</protein>
<feature type="compositionally biased region" description="Low complexity" evidence="1">
    <location>
        <begin position="71"/>
        <end position="82"/>
    </location>
</feature>
<dbReference type="EMBL" id="KZ666634">
    <property type="protein sequence ID" value="PPR94051.1"/>
    <property type="molecule type" value="Genomic_DNA"/>
</dbReference>
<evidence type="ECO:0000256" key="1">
    <source>
        <dbReference type="SAM" id="MobiDB-lite"/>
    </source>
</evidence>
<name>A0A2P5WSI8_GOSBA</name>
<feature type="region of interest" description="Disordered" evidence="1">
    <location>
        <begin position="1"/>
        <end position="97"/>
    </location>
</feature>
<feature type="compositionally biased region" description="Gly residues" evidence="1">
    <location>
        <begin position="37"/>
        <end position="50"/>
    </location>
</feature>
<evidence type="ECO:0000313" key="3">
    <source>
        <dbReference type="Proteomes" id="UP000239757"/>
    </source>
</evidence>
<gene>
    <name evidence="2" type="ORF">GOBAR_AA26617</name>
</gene>
<evidence type="ECO:0000313" key="2">
    <source>
        <dbReference type="EMBL" id="PPR94051.1"/>
    </source>
</evidence>
<reference evidence="2 3" key="1">
    <citation type="submission" date="2015-01" db="EMBL/GenBank/DDBJ databases">
        <title>Genome of allotetraploid Gossypium barbadense reveals genomic plasticity and fiber elongation in cotton evolution.</title>
        <authorList>
            <person name="Chen X."/>
            <person name="Liu X."/>
            <person name="Zhao B."/>
            <person name="Zheng H."/>
            <person name="Hu Y."/>
            <person name="Lu G."/>
            <person name="Yang C."/>
            <person name="Chen J."/>
            <person name="Shan C."/>
            <person name="Zhang L."/>
            <person name="Zhou Y."/>
            <person name="Wang L."/>
            <person name="Guo W."/>
            <person name="Bai Y."/>
            <person name="Ruan J."/>
            <person name="Shangguan X."/>
            <person name="Mao Y."/>
            <person name="Jiang J."/>
            <person name="Zhu Y."/>
            <person name="Lei J."/>
            <person name="Kang H."/>
            <person name="Chen S."/>
            <person name="He X."/>
            <person name="Wang R."/>
            <person name="Wang Y."/>
            <person name="Chen J."/>
            <person name="Wang L."/>
            <person name="Yu S."/>
            <person name="Wang B."/>
            <person name="Wei J."/>
            <person name="Song S."/>
            <person name="Lu X."/>
            <person name="Gao Z."/>
            <person name="Gu W."/>
            <person name="Deng X."/>
            <person name="Ma D."/>
            <person name="Wang S."/>
            <person name="Liang W."/>
            <person name="Fang L."/>
            <person name="Cai C."/>
            <person name="Zhu X."/>
            <person name="Zhou B."/>
            <person name="Zhang Y."/>
            <person name="Chen Z."/>
            <person name="Xu S."/>
            <person name="Zhu R."/>
            <person name="Wang S."/>
            <person name="Zhang T."/>
            <person name="Zhao G."/>
        </authorList>
    </citation>
    <scope>NUCLEOTIDE SEQUENCE [LARGE SCALE GENOMIC DNA]</scope>
    <source>
        <strain evidence="3">cv. Xinhai21</strain>
        <tissue evidence="2">Leaf</tissue>
    </source>
</reference>
<accession>A0A2P5WSI8</accession>
<dbReference type="AlphaFoldDB" id="A0A2P5WSI8"/>
<organism evidence="2 3">
    <name type="scientific">Gossypium barbadense</name>
    <name type="common">Sea Island cotton</name>
    <name type="synonym">Hibiscus barbadensis</name>
    <dbReference type="NCBI Taxonomy" id="3634"/>
    <lineage>
        <taxon>Eukaryota</taxon>
        <taxon>Viridiplantae</taxon>
        <taxon>Streptophyta</taxon>
        <taxon>Embryophyta</taxon>
        <taxon>Tracheophyta</taxon>
        <taxon>Spermatophyta</taxon>
        <taxon>Magnoliopsida</taxon>
        <taxon>eudicotyledons</taxon>
        <taxon>Gunneridae</taxon>
        <taxon>Pentapetalae</taxon>
        <taxon>rosids</taxon>
        <taxon>malvids</taxon>
        <taxon>Malvales</taxon>
        <taxon>Malvaceae</taxon>
        <taxon>Malvoideae</taxon>
        <taxon>Gossypium</taxon>
    </lineage>
</organism>